<dbReference type="PANTHER" id="PTHR34109">
    <property type="entry name" value="BNAUNNG04460D PROTEIN-RELATED"/>
    <property type="match status" value="1"/>
</dbReference>
<dbReference type="CDD" id="cd07246">
    <property type="entry name" value="VOC_like"/>
    <property type="match status" value="1"/>
</dbReference>
<dbReference type="SUPFAM" id="SSF54593">
    <property type="entry name" value="Glyoxalase/Bleomycin resistance protein/Dihydroxybiphenyl dioxygenase"/>
    <property type="match status" value="1"/>
</dbReference>
<dbReference type="EMBL" id="CM026421">
    <property type="protein sequence ID" value="KAG0591603.1"/>
    <property type="molecule type" value="Genomic_DNA"/>
</dbReference>
<proteinExistence type="predicted"/>
<evidence type="ECO:0000313" key="3">
    <source>
        <dbReference type="Proteomes" id="UP000822688"/>
    </source>
</evidence>
<dbReference type="Gene3D" id="3.30.720.110">
    <property type="match status" value="1"/>
</dbReference>
<evidence type="ECO:0000313" key="2">
    <source>
        <dbReference type="EMBL" id="KAG0591603.1"/>
    </source>
</evidence>
<dbReference type="Pfam" id="PF00903">
    <property type="entry name" value="Glyoxalase"/>
    <property type="match status" value="1"/>
</dbReference>
<evidence type="ECO:0000259" key="1">
    <source>
        <dbReference type="PROSITE" id="PS51819"/>
    </source>
</evidence>
<dbReference type="InterPro" id="IPR004360">
    <property type="entry name" value="Glyas_Fos-R_dOase_dom"/>
</dbReference>
<keyword evidence="3" id="KW-1185">Reference proteome</keyword>
<dbReference type="Proteomes" id="UP000822688">
    <property type="component" value="Chromosome 1"/>
</dbReference>
<name>A0A8T0J9L5_CERPU</name>
<dbReference type="PROSITE" id="PS51819">
    <property type="entry name" value="VOC"/>
    <property type="match status" value="1"/>
</dbReference>
<dbReference type="OrthoDB" id="2013034at2759"/>
<comment type="caution">
    <text evidence="2">The sequence shown here is derived from an EMBL/GenBank/DDBJ whole genome shotgun (WGS) entry which is preliminary data.</text>
</comment>
<dbReference type="InterPro" id="IPR029068">
    <property type="entry name" value="Glyas_Bleomycin-R_OHBP_Dase"/>
</dbReference>
<dbReference type="Gene3D" id="3.30.720.120">
    <property type="match status" value="1"/>
</dbReference>
<sequence length="143" mass="16185">MATPAKHWQREGHSTVNSWIVADGAQKVIDFMTEVLKAHTLYRMLSDDKQTVMHASLKIGDTVVMIQDGNKETSAFPTWLYVYVEDVDKTYELAVSKGLESVREPKDECYGDRMAGVKDSAGNTWWIATHKFNPVCPDKKCDE</sequence>
<dbReference type="InterPro" id="IPR037523">
    <property type="entry name" value="VOC_core"/>
</dbReference>
<reference evidence="2" key="1">
    <citation type="submission" date="2020-06" db="EMBL/GenBank/DDBJ databases">
        <title>WGS assembly of Ceratodon purpureus strain R40.</title>
        <authorList>
            <person name="Carey S.B."/>
            <person name="Jenkins J."/>
            <person name="Shu S."/>
            <person name="Lovell J.T."/>
            <person name="Sreedasyam A."/>
            <person name="Maumus F."/>
            <person name="Tiley G.P."/>
            <person name="Fernandez-Pozo N."/>
            <person name="Barry K."/>
            <person name="Chen C."/>
            <person name="Wang M."/>
            <person name="Lipzen A."/>
            <person name="Daum C."/>
            <person name="Saski C.A."/>
            <person name="Payton A.C."/>
            <person name="Mcbreen J.C."/>
            <person name="Conrad R.E."/>
            <person name="Kollar L.M."/>
            <person name="Olsson S."/>
            <person name="Huttunen S."/>
            <person name="Landis J.B."/>
            <person name="Wickett N.J."/>
            <person name="Johnson M.G."/>
            <person name="Rensing S.A."/>
            <person name="Grimwood J."/>
            <person name="Schmutz J."/>
            <person name="Mcdaniel S.F."/>
        </authorList>
    </citation>
    <scope>NUCLEOTIDE SEQUENCE</scope>
    <source>
        <strain evidence="2">R40</strain>
    </source>
</reference>
<dbReference type="PANTHER" id="PTHR34109:SF1">
    <property type="entry name" value="VOC DOMAIN-CONTAINING PROTEIN"/>
    <property type="match status" value="1"/>
</dbReference>
<dbReference type="AlphaFoldDB" id="A0A8T0J9L5"/>
<protein>
    <recommendedName>
        <fullName evidence="1">VOC domain-containing protein</fullName>
    </recommendedName>
</protein>
<organism evidence="2 3">
    <name type="scientific">Ceratodon purpureus</name>
    <name type="common">Fire moss</name>
    <name type="synonym">Dicranum purpureum</name>
    <dbReference type="NCBI Taxonomy" id="3225"/>
    <lineage>
        <taxon>Eukaryota</taxon>
        <taxon>Viridiplantae</taxon>
        <taxon>Streptophyta</taxon>
        <taxon>Embryophyta</taxon>
        <taxon>Bryophyta</taxon>
        <taxon>Bryophytina</taxon>
        <taxon>Bryopsida</taxon>
        <taxon>Dicranidae</taxon>
        <taxon>Pseudoditrichales</taxon>
        <taxon>Ditrichaceae</taxon>
        <taxon>Ceratodon</taxon>
    </lineage>
</organism>
<feature type="domain" description="VOC" evidence="1">
    <location>
        <begin position="10"/>
        <end position="130"/>
    </location>
</feature>
<accession>A0A8T0J9L5</accession>
<gene>
    <name evidence="2" type="ORF">KC19_1G187400</name>
</gene>